<dbReference type="EMBL" id="BART01004150">
    <property type="protein sequence ID" value="GAG67042.1"/>
    <property type="molecule type" value="Genomic_DNA"/>
</dbReference>
<sequence length="95" mass="9932">MSKALLGLSLIGLLIVAVIGIFILRNSLKSATQTGTQNGAGNGAISEAHKAKAQTDLKSVETSLITYFNINNIYPDTSSFSTMASGLEEANVLES</sequence>
<proteinExistence type="predicted"/>
<feature type="non-terminal residue" evidence="1">
    <location>
        <position position="95"/>
    </location>
</feature>
<comment type="caution">
    <text evidence="1">The sequence shown here is derived from an EMBL/GenBank/DDBJ whole genome shotgun (WGS) entry which is preliminary data.</text>
</comment>
<organism evidence="1">
    <name type="scientific">marine sediment metagenome</name>
    <dbReference type="NCBI Taxonomy" id="412755"/>
    <lineage>
        <taxon>unclassified sequences</taxon>
        <taxon>metagenomes</taxon>
        <taxon>ecological metagenomes</taxon>
    </lineage>
</organism>
<accession>X1AAP1</accession>
<evidence type="ECO:0000313" key="1">
    <source>
        <dbReference type="EMBL" id="GAG67042.1"/>
    </source>
</evidence>
<dbReference type="AlphaFoldDB" id="X1AAP1"/>
<name>X1AAP1_9ZZZZ</name>
<reference evidence="1" key="1">
    <citation type="journal article" date="2014" name="Front. Microbiol.">
        <title>High frequency of phylogenetically diverse reductive dehalogenase-homologous genes in deep subseafloor sedimentary metagenomes.</title>
        <authorList>
            <person name="Kawai M."/>
            <person name="Futagami T."/>
            <person name="Toyoda A."/>
            <person name="Takaki Y."/>
            <person name="Nishi S."/>
            <person name="Hori S."/>
            <person name="Arai W."/>
            <person name="Tsubouchi T."/>
            <person name="Morono Y."/>
            <person name="Uchiyama I."/>
            <person name="Ito T."/>
            <person name="Fujiyama A."/>
            <person name="Inagaki F."/>
            <person name="Takami H."/>
        </authorList>
    </citation>
    <scope>NUCLEOTIDE SEQUENCE</scope>
    <source>
        <strain evidence="1">Expedition CK06-06</strain>
    </source>
</reference>
<protein>
    <submittedName>
        <fullName evidence="1">Uncharacterized protein</fullName>
    </submittedName>
</protein>
<gene>
    <name evidence="1" type="ORF">S01H4_10690</name>
</gene>